<gene>
    <name evidence="2" type="ORF">NG895_12175</name>
</gene>
<reference evidence="2" key="1">
    <citation type="submission" date="2022-06" db="EMBL/GenBank/DDBJ databases">
        <title>Aeoliella straminimaris, a novel planctomycete from sediments.</title>
        <authorList>
            <person name="Vitorino I.R."/>
            <person name="Lage O.M."/>
        </authorList>
    </citation>
    <scope>NUCLEOTIDE SEQUENCE</scope>
    <source>
        <strain evidence="2">ICT_H6.2</strain>
    </source>
</reference>
<dbReference type="AlphaFoldDB" id="A0A9X2JG36"/>
<organism evidence="2 3">
    <name type="scientific">Aeoliella straminimaris</name>
    <dbReference type="NCBI Taxonomy" id="2954799"/>
    <lineage>
        <taxon>Bacteria</taxon>
        <taxon>Pseudomonadati</taxon>
        <taxon>Planctomycetota</taxon>
        <taxon>Planctomycetia</taxon>
        <taxon>Pirellulales</taxon>
        <taxon>Lacipirellulaceae</taxon>
        <taxon>Aeoliella</taxon>
    </lineage>
</organism>
<keyword evidence="1" id="KW-0732">Signal</keyword>
<feature type="signal peptide" evidence="1">
    <location>
        <begin position="1"/>
        <end position="19"/>
    </location>
</feature>
<evidence type="ECO:0008006" key="4">
    <source>
        <dbReference type="Google" id="ProtNLM"/>
    </source>
</evidence>
<name>A0A9X2JG36_9BACT</name>
<proteinExistence type="predicted"/>
<comment type="caution">
    <text evidence="2">The sequence shown here is derived from an EMBL/GenBank/DDBJ whole genome shotgun (WGS) entry which is preliminary data.</text>
</comment>
<keyword evidence="3" id="KW-1185">Reference proteome</keyword>
<accession>A0A9X2JG36</accession>
<dbReference type="Proteomes" id="UP001155241">
    <property type="component" value="Unassembled WGS sequence"/>
</dbReference>
<sequence length="139" mass="14603">MSTRVIYCCALSLALLVCAGCNSQSGQTVAGTITLDGAPLSQGRITLVPLDKGPSGGGAVVDGEYSLQLNLDSLPARYSVQISSIQPTGKMIKHPDGPGGELEETREVIPSRYNSASELTIELTTDQSEPFDFNLVTSN</sequence>
<protein>
    <recommendedName>
        <fullName evidence="4">Carboxypeptidase regulatory-like domain-containing protein</fullName>
    </recommendedName>
</protein>
<dbReference type="RefSeq" id="WP_252852781.1">
    <property type="nucleotide sequence ID" value="NZ_JAMXLR010000038.1"/>
</dbReference>
<feature type="chain" id="PRO_5040766121" description="Carboxypeptidase regulatory-like domain-containing protein" evidence="1">
    <location>
        <begin position="20"/>
        <end position="139"/>
    </location>
</feature>
<dbReference type="EMBL" id="JAMXLR010000038">
    <property type="protein sequence ID" value="MCO6044665.1"/>
    <property type="molecule type" value="Genomic_DNA"/>
</dbReference>
<evidence type="ECO:0000256" key="1">
    <source>
        <dbReference type="SAM" id="SignalP"/>
    </source>
</evidence>
<evidence type="ECO:0000313" key="3">
    <source>
        <dbReference type="Proteomes" id="UP001155241"/>
    </source>
</evidence>
<evidence type="ECO:0000313" key="2">
    <source>
        <dbReference type="EMBL" id="MCO6044665.1"/>
    </source>
</evidence>